<dbReference type="EMBL" id="JBHSDI010000058">
    <property type="protein sequence ID" value="MFC4260521.1"/>
    <property type="molecule type" value="Genomic_DNA"/>
</dbReference>
<keyword evidence="4 5" id="KW-0472">Membrane</keyword>
<evidence type="ECO:0000259" key="6">
    <source>
        <dbReference type="Pfam" id="PF04357"/>
    </source>
</evidence>
<keyword evidence="2 5" id="KW-0812">Transmembrane</keyword>
<proteinExistence type="predicted"/>
<keyword evidence="3 5" id="KW-1133">Transmembrane helix</keyword>
<reference evidence="8" key="1">
    <citation type="journal article" date="2019" name="Int. J. Syst. Evol. Microbiol.">
        <title>The Global Catalogue of Microorganisms (GCM) 10K type strain sequencing project: providing services to taxonomists for standard genome sequencing and annotation.</title>
        <authorList>
            <consortium name="The Broad Institute Genomics Platform"/>
            <consortium name="The Broad Institute Genome Sequencing Center for Infectious Disease"/>
            <person name="Wu L."/>
            <person name="Ma J."/>
        </authorList>
    </citation>
    <scope>NUCLEOTIDE SEQUENCE [LARGE SCALE GENOMIC DNA]</scope>
    <source>
        <strain evidence="8">CECT 7297</strain>
    </source>
</reference>
<name>A0ABV8QK13_9GAMM</name>
<dbReference type="Pfam" id="PF04357">
    <property type="entry name" value="TamB"/>
    <property type="match status" value="1"/>
</dbReference>
<evidence type="ECO:0000313" key="8">
    <source>
        <dbReference type="Proteomes" id="UP001595798"/>
    </source>
</evidence>
<keyword evidence="8" id="KW-1185">Reference proteome</keyword>
<sequence>MSRLTSALKTGLKWLIIALAIVLLLVVLVISAVLVALRSDVGTAWVLDQIPGLETTAASGSLLGEWQAEHFAWQGYGITLEVASPVIDWSPTCLFRKHLCLERLEAASLDVTMARTAAESESDGGPVNLPDIALPLNIDIRSVELGPFHYNGTLVWDQLSLAAGGSGSDFEIRQFDLSREDVAVTLDGRVETRGDWPLAINVDLTLPPPSGDRWRIRGDLRGSVRDLRASLVSSGYLDAQLEAELAPLEASLPATVDLRSDAFLALDTLPETLTLNDWTLTGRGNLANGYRISSRARLPGQQGPVAMDLSGRVTPEAARDLQLVLSGPSAAGEGQAELTVDGDVAWQDGLEAEADVTMGAFPWYSLLPQVEPPPVTIRSLDASGRFAGNQYQASLDVDASGPMGEATLATRLDGDLESVRLTELTMTTGAGQLQGDAEVGFAGPLSWQADLMLDSFNPGFWVPQATASINGSVTSRGQLQPDGNPDFTARWDLEGQWRDAPLLSRGEIEAKSGQWQIPEVLASVGNNRLTASGELQDPLTGSGQLSVQGTLELPDPGVIVPGLAGEIDATIDLNGPIRLPGGNLDLSATGVAWQDQIRIGSLTLDAQLDKSQSLDARLEASSLKAGGQMVEQLQADLGGTLDDHRLTLSVRHPEAVVDAVLAGAWQSVNGGQWQGQLASGEVALTGPEQTWQLENPAPINYVDQTLTVGAHCWRWQDSTLCAGEQTLLPDTALNLEISQLPASTLAPLMPENVTWTAMINGTLDVELAEEGPRGTVRLSAGPGDVVVAMDDTEQTLDYETLTATLNMEPKAANVQLRLDGQDVGALAVDLSVDPNAPDRPTTGSYSLEGFDLAVVGALLDLEQLEGQVAGSGRLEGPLLAPQVYGQLRLANGLLVDERVPVPIQDLTLQVNFNGSQADLEGNWQSNGTGTGEIGGNVDWTGDPRVTITLKGNRLPLHYEPYADLAVSPDLEIRFIAGELSIVGQVAIPSGSIEVRELPEQAVSVSEDEVIVGAEAEQEPPLALAMDVTVIVGEEEVTFKGFGVTGELKGELQIGNQMDTRGALRMVDGRYAAFGQELELRRARLVFVGPIGEPYVDIEAIRRVDDVLAGIRLSGPAQEPETTIFSEPPMSQNEALSYLVLGRPLQSQGDQTQVSRMALSLGLKQASGLTRGIGEAFGIQDLTLEAEGSGEDSAVVASGYLTEDLSIRYGVGLFEPVTTVALRYDLGRYFYIEAASGLASSLDIFYNRDF</sequence>
<evidence type="ECO:0000256" key="1">
    <source>
        <dbReference type="ARBA" id="ARBA00004167"/>
    </source>
</evidence>
<comment type="subcellular location">
    <subcellularLocation>
        <location evidence="1">Membrane</location>
        <topology evidence="1">Single-pass membrane protein</topology>
    </subcellularLocation>
</comment>
<organism evidence="7 8">
    <name type="scientific">Marinobacter lacisalsi</name>
    <dbReference type="NCBI Taxonomy" id="475979"/>
    <lineage>
        <taxon>Bacteria</taxon>
        <taxon>Pseudomonadati</taxon>
        <taxon>Pseudomonadota</taxon>
        <taxon>Gammaproteobacteria</taxon>
        <taxon>Pseudomonadales</taxon>
        <taxon>Marinobacteraceae</taxon>
        <taxon>Marinobacter</taxon>
    </lineage>
</organism>
<evidence type="ECO:0000256" key="2">
    <source>
        <dbReference type="ARBA" id="ARBA00022692"/>
    </source>
</evidence>
<protein>
    <submittedName>
        <fullName evidence="7">Translocation/assembly module TamB domain-containing protein</fullName>
    </submittedName>
</protein>
<dbReference type="PANTHER" id="PTHR36985:SF1">
    <property type="entry name" value="TRANSLOCATION AND ASSEMBLY MODULE SUBUNIT TAMB"/>
    <property type="match status" value="1"/>
</dbReference>
<gene>
    <name evidence="7" type="ORF">ACFOZ5_15995</name>
</gene>
<feature type="domain" description="Translocation and assembly module TamB C-terminal" evidence="6">
    <location>
        <begin position="927"/>
        <end position="1249"/>
    </location>
</feature>
<dbReference type="Proteomes" id="UP001595798">
    <property type="component" value="Unassembled WGS sequence"/>
</dbReference>
<evidence type="ECO:0000256" key="5">
    <source>
        <dbReference type="SAM" id="Phobius"/>
    </source>
</evidence>
<dbReference type="PANTHER" id="PTHR36985">
    <property type="entry name" value="TRANSLOCATION AND ASSEMBLY MODULE SUBUNIT TAMB"/>
    <property type="match status" value="1"/>
</dbReference>
<accession>A0ABV8QK13</accession>
<evidence type="ECO:0000256" key="4">
    <source>
        <dbReference type="ARBA" id="ARBA00023136"/>
    </source>
</evidence>
<evidence type="ECO:0000313" key="7">
    <source>
        <dbReference type="EMBL" id="MFC4260521.1"/>
    </source>
</evidence>
<feature type="transmembrane region" description="Helical" evidence="5">
    <location>
        <begin position="12"/>
        <end position="37"/>
    </location>
</feature>
<comment type="caution">
    <text evidence="7">The sequence shown here is derived from an EMBL/GenBank/DDBJ whole genome shotgun (WGS) entry which is preliminary data.</text>
</comment>
<evidence type="ECO:0000256" key="3">
    <source>
        <dbReference type="ARBA" id="ARBA00022989"/>
    </source>
</evidence>
<dbReference type="InterPro" id="IPR007452">
    <property type="entry name" value="TamB_C"/>
</dbReference>
<dbReference type="RefSeq" id="WP_379889120.1">
    <property type="nucleotide sequence ID" value="NZ_JBHSDI010000058.1"/>
</dbReference>